<dbReference type="PANTHER" id="PTHR44154:SF1">
    <property type="entry name" value="QUINONE OXIDOREDUCTASE"/>
    <property type="match status" value="1"/>
</dbReference>
<gene>
    <name evidence="3" type="ORF">LRQ20_04990</name>
</gene>
<dbReference type="InterPro" id="IPR013149">
    <property type="entry name" value="ADH-like_C"/>
</dbReference>
<keyword evidence="4" id="KW-1185">Reference proteome</keyword>
<feature type="domain" description="Enoyl reductase (ER)" evidence="2">
    <location>
        <begin position="10"/>
        <end position="339"/>
    </location>
</feature>
<evidence type="ECO:0000313" key="4">
    <source>
        <dbReference type="Proteomes" id="UP001154922"/>
    </source>
</evidence>
<dbReference type="InterPro" id="IPR036291">
    <property type="entry name" value="NAD(P)-bd_dom_sf"/>
</dbReference>
<organism evidence="3 4">
    <name type="scientific">Pseudomonas petroselini</name>
    <dbReference type="NCBI Taxonomy" id="2899822"/>
    <lineage>
        <taxon>Bacteria</taxon>
        <taxon>Pseudomonadati</taxon>
        <taxon>Pseudomonadota</taxon>
        <taxon>Gammaproteobacteria</taxon>
        <taxon>Pseudomonadales</taxon>
        <taxon>Pseudomonadaceae</taxon>
        <taxon>Pseudomonas</taxon>
    </lineage>
</organism>
<dbReference type="InterPro" id="IPR013154">
    <property type="entry name" value="ADH-like_N"/>
</dbReference>
<dbReference type="RefSeq" id="WP_231807864.1">
    <property type="nucleotide sequence ID" value="NZ_CP173614.1"/>
</dbReference>
<sequence length="343" mass="36428">MRVVLLEGRGGNDQVNLVERPVPVRRPGEVLIRVVAASVNRVDLYMRDSGVGITHSLPQIMGVDGAGIVEEVDSQQTHLKVGDRVALHPATVCGLCEFCKKGEQNLCTSIRFLGEHRDGTFCQFVAVPAANVFALPDSLSFREGAALGVAYLTAWRMLFTKARLQPGETVLIFGIGGGVSLAAMQLAKLAGATVIVTSRDAGKLAKATKLGADHSIQGVEGLAAAVLNLTGGRGVDVVIENVGQAVWPEALRSTARGGRIVTCGATSGDRPSADLKRLFVRQLQIFGSTLGTFGEFQDLLRFCGSTGLAPVIDTAYPLEQVHVALDRLERGDQFGKICLDIPE</sequence>
<dbReference type="SMART" id="SM00829">
    <property type="entry name" value="PKS_ER"/>
    <property type="match status" value="1"/>
</dbReference>
<dbReference type="Gene3D" id="3.90.180.10">
    <property type="entry name" value="Medium-chain alcohol dehydrogenases, catalytic domain"/>
    <property type="match status" value="1"/>
</dbReference>
<dbReference type="CDD" id="cd08266">
    <property type="entry name" value="Zn_ADH_like1"/>
    <property type="match status" value="1"/>
</dbReference>
<dbReference type="SUPFAM" id="SSF50129">
    <property type="entry name" value="GroES-like"/>
    <property type="match status" value="1"/>
</dbReference>
<name>A0ABS8QPV0_9PSED</name>
<dbReference type="Proteomes" id="UP001154922">
    <property type="component" value="Unassembled WGS sequence"/>
</dbReference>
<reference evidence="3 4" key="1">
    <citation type="journal article" date="2022" name="Int. J. Syst. Evol. Microbiol.">
        <title>Pseudomonas petroselini sp. nov., a pathogen causing bacterial rot of parsley in Japan.</title>
        <authorList>
            <person name="Sawada H."/>
            <person name="Fujikawa T."/>
            <person name="Osada S."/>
            <person name="Satou M."/>
        </authorList>
    </citation>
    <scope>NUCLEOTIDE SEQUENCE [LARGE SCALE GENOMIC DNA]</scope>
    <source>
        <strain evidence="3 4">MAFF 311096</strain>
    </source>
</reference>
<evidence type="ECO:0000256" key="1">
    <source>
        <dbReference type="ARBA" id="ARBA00022857"/>
    </source>
</evidence>
<protein>
    <submittedName>
        <fullName evidence="3">Zinc-binding dehydrogenase</fullName>
    </submittedName>
</protein>
<evidence type="ECO:0000259" key="2">
    <source>
        <dbReference type="SMART" id="SM00829"/>
    </source>
</evidence>
<dbReference type="InterPro" id="IPR011032">
    <property type="entry name" value="GroES-like_sf"/>
</dbReference>
<proteinExistence type="predicted"/>
<dbReference type="EMBL" id="JAJOZI010000023">
    <property type="protein sequence ID" value="MCD7037687.1"/>
    <property type="molecule type" value="Genomic_DNA"/>
</dbReference>
<reference evidence="3 4" key="2">
    <citation type="journal article" date="2023" name="Plant Pathol.">
        <title>Dismantling and reorganizing Pseudomonas marginalis sensu#lato.</title>
        <authorList>
            <person name="Sawada H."/>
            <person name="Fujikawa T."/>
            <person name="Satou M."/>
        </authorList>
    </citation>
    <scope>NUCLEOTIDE SEQUENCE [LARGE SCALE GENOMIC DNA]</scope>
    <source>
        <strain evidence="3 4">MAFF 311096</strain>
    </source>
</reference>
<dbReference type="Gene3D" id="3.40.50.720">
    <property type="entry name" value="NAD(P)-binding Rossmann-like Domain"/>
    <property type="match status" value="1"/>
</dbReference>
<keyword evidence="1" id="KW-0521">NADP</keyword>
<dbReference type="Pfam" id="PF08240">
    <property type="entry name" value="ADH_N"/>
    <property type="match status" value="1"/>
</dbReference>
<dbReference type="InterPro" id="IPR020843">
    <property type="entry name" value="ER"/>
</dbReference>
<accession>A0ABS8QPV0</accession>
<evidence type="ECO:0000313" key="3">
    <source>
        <dbReference type="EMBL" id="MCD7037687.1"/>
    </source>
</evidence>
<dbReference type="InterPro" id="IPR051603">
    <property type="entry name" value="Zinc-ADH_QOR/CCCR"/>
</dbReference>
<comment type="caution">
    <text evidence="3">The sequence shown here is derived from an EMBL/GenBank/DDBJ whole genome shotgun (WGS) entry which is preliminary data.</text>
</comment>
<dbReference type="PANTHER" id="PTHR44154">
    <property type="entry name" value="QUINONE OXIDOREDUCTASE"/>
    <property type="match status" value="1"/>
</dbReference>
<dbReference type="Pfam" id="PF00107">
    <property type="entry name" value="ADH_zinc_N"/>
    <property type="match status" value="1"/>
</dbReference>
<dbReference type="SUPFAM" id="SSF51735">
    <property type="entry name" value="NAD(P)-binding Rossmann-fold domains"/>
    <property type="match status" value="1"/>
</dbReference>